<organism evidence="3 4">
    <name type="scientific">Alicyclobacillus cycloheptanicus</name>
    <dbReference type="NCBI Taxonomy" id="1457"/>
    <lineage>
        <taxon>Bacteria</taxon>
        <taxon>Bacillati</taxon>
        <taxon>Bacillota</taxon>
        <taxon>Bacilli</taxon>
        <taxon>Bacillales</taxon>
        <taxon>Alicyclobacillaceae</taxon>
        <taxon>Alicyclobacillus</taxon>
    </lineage>
</organism>
<feature type="signal peptide" evidence="1">
    <location>
        <begin position="1"/>
        <end position="30"/>
    </location>
</feature>
<evidence type="ECO:0000313" key="4">
    <source>
        <dbReference type="Proteomes" id="UP001232973"/>
    </source>
</evidence>
<dbReference type="Pfam" id="PF01471">
    <property type="entry name" value="PG_binding_1"/>
    <property type="match status" value="1"/>
</dbReference>
<dbReference type="InterPro" id="IPR001223">
    <property type="entry name" value="Glyco_hydro18_cat"/>
</dbReference>
<dbReference type="InterPro" id="IPR011583">
    <property type="entry name" value="Chitinase_II/V-like_cat"/>
</dbReference>
<dbReference type="Gene3D" id="1.10.101.10">
    <property type="entry name" value="PGBD-like superfamily/PGBD"/>
    <property type="match status" value="1"/>
</dbReference>
<dbReference type="InterPro" id="IPR036365">
    <property type="entry name" value="PGBD-like_sf"/>
</dbReference>
<reference evidence="3 4" key="1">
    <citation type="submission" date="2023-07" db="EMBL/GenBank/DDBJ databases">
        <title>Genomic Encyclopedia of Type Strains, Phase IV (KMG-IV): sequencing the most valuable type-strain genomes for metagenomic binning, comparative biology and taxonomic classification.</title>
        <authorList>
            <person name="Goeker M."/>
        </authorList>
    </citation>
    <scope>NUCLEOTIDE SEQUENCE [LARGE SCALE GENOMIC DNA]</scope>
    <source>
        <strain evidence="3 4">DSM 4006</strain>
    </source>
</reference>
<dbReference type="PANTHER" id="PTHR46066">
    <property type="entry name" value="CHITINASE DOMAIN-CONTAINING PROTEIN 1 FAMILY MEMBER"/>
    <property type="match status" value="1"/>
</dbReference>
<dbReference type="InterPro" id="IPR029070">
    <property type="entry name" value="Chitinase_insertion_sf"/>
</dbReference>
<keyword evidence="4" id="KW-1185">Reference proteome</keyword>
<dbReference type="SMART" id="SM00636">
    <property type="entry name" value="Glyco_18"/>
    <property type="match status" value="1"/>
</dbReference>
<dbReference type="InterPro" id="IPR017853">
    <property type="entry name" value="GH"/>
</dbReference>
<dbReference type="SUPFAM" id="SSF47090">
    <property type="entry name" value="PGBD-like"/>
    <property type="match status" value="1"/>
</dbReference>
<name>A0ABT9XHX7_9BACL</name>
<dbReference type="Pfam" id="PF00704">
    <property type="entry name" value="Glyco_hydro_18"/>
    <property type="match status" value="1"/>
</dbReference>
<evidence type="ECO:0000313" key="3">
    <source>
        <dbReference type="EMBL" id="MDQ0189925.1"/>
    </source>
</evidence>
<dbReference type="Proteomes" id="UP001232973">
    <property type="component" value="Unassembled WGS sequence"/>
</dbReference>
<feature type="chain" id="PRO_5046628017" evidence="1">
    <location>
        <begin position="31"/>
        <end position="592"/>
    </location>
</feature>
<feature type="domain" description="GH18" evidence="2">
    <location>
        <begin position="267"/>
        <end position="586"/>
    </location>
</feature>
<gene>
    <name evidence="3" type="ORF">J2S03_001788</name>
</gene>
<sequence>MKRRVVFTSLLGMASVASVTWLSAAQPALAASYQVRTKAIYVNNKLLVQPAGIVSGGTTYMPIWYVIQALKQLGITNTWNGTLNTWTIQAPASMPVDLTNVPKTSGANVITLNGQVMYHVGRIVYTEPGSKTPTSYMPIWYIQQLLNRLGIGSSWNGTTWKITTPPPMSTTVADPTQYPTLYDGDSGYPIVLLQQKLNAAGFNVGTIDGVFGSSTSVAVKAFQSASGITVDGIVGQQTWLALNQRLATIFSQPSTIPAQPASTPSGAETVMTWANSASSLADAEQNAPITEINNDNYNINSNGSVTDATSASALSTLFADAKSSNVAVFATVTNISPSTNNFDGAYTSTILNDASTRTALEQNLVKLAVNDGYKGVDLDFENVKTSDQAIFTQFLTELASQLHANNKELSVTLPAETGPTSEPWYSAYNYAAIGNIADVVPIMAYDDSWQGSAAGAIAPLYWDEQILKYATSTMPKSKILLGIGAYGYDWNTTTGGYAAADSLSQVDALIAKDQITPSWDATDAVPYFNYTDASGDQHTVYYENQASIQQKLNLAASYGVAGIAIWKAGLEDQGLENALQSWLTPTDSTPAN</sequence>
<dbReference type="InterPro" id="IPR002477">
    <property type="entry name" value="Peptidoglycan-bd-like"/>
</dbReference>
<protein>
    <submittedName>
        <fullName evidence="3">Spore germination protein YaaH</fullName>
    </submittedName>
</protein>
<dbReference type="Gene3D" id="3.10.50.10">
    <property type="match status" value="1"/>
</dbReference>
<accession>A0ABT9XHX7</accession>
<evidence type="ECO:0000259" key="2">
    <source>
        <dbReference type="PROSITE" id="PS51910"/>
    </source>
</evidence>
<keyword evidence="1" id="KW-0732">Signal</keyword>
<dbReference type="PANTHER" id="PTHR46066:SF2">
    <property type="entry name" value="CHITINASE DOMAIN-CONTAINING PROTEIN 1"/>
    <property type="match status" value="1"/>
</dbReference>
<comment type="caution">
    <text evidence="3">The sequence shown here is derived from an EMBL/GenBank/DDBJ whole genome shotgun (WGS) entry which is preliminary data.</text>
</comment>
<dbReference type="InterPro" id="IPR036366">
    <property type="entry name" value="PGBDSf"/>
</dbReference>
<dbReference type="EMBL" id="JAUSTP010000012">
    <property type="protein sequence ID" value="MDQ0189925.1"/>
    <property type="molecule type" value="Genomic_DNA"/>
</dbReference>
<proteinExistence type="predicted"/>
<dbReference type="Gene3D" id="3.20.20.80">
    <property type="entry name" value="Glycosidases"/>
    <property type="match status" value="1"/>
</dbReference>
<dbReference type="PROSITE" id="PS51910">
    <property type="entry name" value="GH18_2"/>
    <property type="match status" value="1"/>
</dbReference>
<dbReference type="RefSeq" id="WP_274456962.1">
    <property type="nucleotide sequence ID" value="NZ_CP067097.1"/>
</dbReference>
<evidence type="ECO:0000256" key="1">
    <source>
        <dbReference type="SAM" id="SignalP"/>
    </source>
</evidence>
<dbReference type="SUPFAM" id="SSF51445">
    <property type="entry name" value="(Trans)glycosidases"/>
    <property type="match status" value="1"/>
</dbReference>